<dbReference type="VEuPathDB" id="PlasmoDB:PVP01_0008680"/>
<evidence type="ECO:0000256" key="1">
    <source>
        <dbReference type="SAM" id="Phobius"/>
    </source>
</evidence>
<accession>A0A1G4EDH6</accession>
<dbReference type="Pfam" id="PF12420">
    <property type="entry name" value="DUF3671"/>
    <property type="match status" value="1"/>
</dbReference>
<dbReference type="Proteomes" id="UP000196402">
    <property type="component" value="Unassembled WGS sequence"/>
</dbReference>
<protein>
    <recommendedName>
        <fullName evidence="4">VIR protein</fullName>
    </recommendedName>
</protein>
<evidence type="ECO:0000313" key="2">
    <source>
        <dbReference type="EMBL" id="SCA83692.1"/>
    </source>
</evidence>
<proteinExistence type="predicted"/>
<keyword evidence="1" id="KW-0812">Transmembrane</keyword>
<evidence type="ECO:0008006" key="4">
    <source>
        <dbReference type="Google" id="ProtNLM"/>
    </source>
</evidence>
<dbReference type="EMBL" id="FLYH01000299">
    <property type="protein sequence ID" value="SCA83692.1"/>
    <property type="molecule type" value="Genomic_DNA"/>
</dbReference>
<dbReference type="AlphaFoldDB" id="A0A1G4EDH6"/>
<keyword evidence="1" id="KW-1133">Transmembrane helix</keyword>
<dbReference type="VEuPathDB" id="PlasmoDB:PVPAM_000025900"/>
<evidence type="ECO:0000313" key="3">
    <source>
        <dbReference type="Proteomes" id="UP000196402"/>
    </source>
</evidence>
<feature type="non-terminal residue" evidence="2">
    <location>
        <position position="1"/>
    </location>
</feature>
<dbReference type="InterPro" id="IPR022139">
    <property type="entry name" value="Fam-L/Fam-M-like_plasmodium"/>
</dbReference>
<name>A0A1G4EDH6_PLAVI</name>
<keyword evidence="1" id="KW-0472">Membrane</keyword>
<organism evidence="2 3">
    <name type="scientific">Plasmodium vivax</name>
    <name type="common">malaria parasite P. vivax</name>
    <dbReference type="NCBI Taxonomy" id="5855"/>
    <lineage>
        <taxon>Eukaryota</taxon>
        <taxon>Sar</taxon>
        <taxon>Alveolata</taxon>
        <taxon>Apicomplexa</taxon>
        <taxon>Aconoidasida</taxon>
        <taxon>Haemosporida</taxon>
        <taxon>Plasmodiidae</taxon>
        <taxon>Plasmodium</taxon>
        <taxon>Plasmodium (Plasmodium)</taxon>
    </lineage>
</organism>
<sequence>KFLENGSKRVTTFDITTHRVLAKQAYSSEVHRRKLPHNTPDDAYNYKLVNGRGNNITYERLKQDKSNNVDEFLKSYKSRYAKKKGLKKFDCYYEKKIFNSINKIEKMVQHKNLTKKHLKKLLYTKYGIPLIMISLIPLLGLIIPMFYSDGHLDGKEKCVKLYRNTVSTGNPVYAEVESLKGHANCNLLPKECALINFFFFTFLALAIISFIIYTYIKSQKYRRIKAGMLK</sequence>
<gene>
    <name evidence="2" type="ORF">PVT01_000087800</name>
</gene>
<reference evidence="2 3" key="1">
    <citation type="submission" date="2016-07" db="EMBL/GenBank/DDBJ databases">
        <authorList>
            <consortium name="Pathogen Informatics"/>
        </authorList>
    </citation>
    <scope>NUCLEOTIDE SEQUENCE [LARGE SCALE GENOMIC DNA]</scope>
</reference>
<feature type="transmembrane region" description="Helical" evidence="1">
    <location>
        <begin position="126"/>
        <end position="147"/>
    </location>
</feature>
<feature type="transmembrane region" description="Helical" evidence="1">
    <location>
        <begin position="197"/>
        <end position="216"/>
    </location>
</feature>